<name>A0ACB7I4A3_MANES</name>
<evidence type="ECO:0000313" key="2">
    <source>
        <dbReference type="Proteomes" id="UP000091857"/>
    </source>
</evidence>
<dbReference type="Proteomes" id="UP000091857">
    <property type="component" value="Chromosome 2"/>
</dbReference>
<sequence>MIGLQRISAPTRLTCAIPFLASKQGLVTVTCHPKNVERILKARFHNYPRGPTLQAAFHDLLGYGIFISDGNTWLFQRKTAAFEFTTRTLRQTMSRCGSQ</sequence>
<evidence type="ECO:0000313" key="1">
    <source>
        <dbReference type="EMBL" id="KAG8659181.1"/>
    </source>
</evidence>
<protein>
    <submittedName>
        <fullName evidence="1">Uncharacterized protein</fullName>
    </submittedName>
</protein>
<gene>
    <name evidence="1" type="ORF">MANES_02G020601v8</name>
</gene>
<accession>A0ACB7I4A3</accession>
<comment type="caution">
    <text evidence="1">The sequence shown here is derived from an EMBL/GenBank/DDBJ whole genome shotgun (WGS) entry which is preliminary data.</text>
</comment>
<organism evidence="1 2">
    <name type="scientific">Manihot esculenta</name>
    <name type="common">Cassava</name>
    <name type="synonym">Jatropha manihot</name>
    <dbReference type="NCBI Taxonomy" id="3983"/>
    <lineage>
        <taxon>Eukaryota</taxon>
        <taxon>Viridiplantae</taxon>
        <taxon>Streptophyta</taxon>
        <taxon>Embryophyta</taxon>
        <taxon>Tracheophyta</taxon>
        <taxon>Spermatophyta</taxon>
        <taxon>Magnoliopsida</taxon>
        <taxon>eudicotyledons</taxon>
        <taxon>Gunneridae</taxon>
        <taxon>Pentapetalae</taxon>
        <taxon>rosids</taxon>
        <taxon>fabids</taxon>
        <taxon>Malpighiales</taxon>
        <taxon>Euphorbiaceae</taxon>
        <taxon>Crotonoideae</taxon>
        <taxon>Manihoteae</taxon>
        <taxon>Manihot</taxon>
    </lineage>
</organism>
<proteinExistence type="predicted"/>
<dbReference type="EMBL" id="CM004388">
    <property type="protein sequence ID" value="KAG8659181.1"/>
    <property type="molecule type" value="Genomic_DNA"/>
</dbReference>
<keyword evidence="2" id="KW-1185">Reference proteome</keyword>
<reference evidence="2" key="1">
    <citation type="journal article" date="2016" name="Nat. Biotechnol.">
        <title>Sequencing wild and cultivated cassava and related species reveals extensive interspecific hybridization and genetic diversity.</title>
        <authorList>
            <person name="Bredeson J.V."/>
            <person name="Lyons J.B."/>
            <person name="Prochnik S.E."/>
            <person name="Wu G.A."/>
            <person name="Ha C.M."/>
            <person name="Edsinger-Gonzales E."/>
            <person name="Grimwood J."/>
            <person name="Schmutz J."/>
            <person name="Rabbi I.Y."/>
            <person name="Egesi C."/>
            <person name="Nauluvula P."/>
            <person name="Lebot V."/>
            <person name="Ndunguru J."/>
            <person name="Mkamilo G."/>
            <person name="Bart R.S."/>
            <person name="Setter T.L."/>
            <person name="Gleadow R.M."/>
            <person name="Kulakow P."/>
            <person name="Ferguson M.E."/>
            <person name="Rounsley S."/>
            <person name="Rokhsar D.S."/>
        </authorList>
    </citation>
    <scope>NUCLEOTIDE SEQUENCE [LARGE SCALE GENOMIC DNA]</scope>
    <source>
        <strain evidence="2">cv. AM560-2</strain>
    </source>
</reference>